<name>A0A0F5JWC2_9BURK</name>
<dbReference type="RefSeq" id="WP_046153739.1">
    <property type="nucleotide sequence ID" value="NZ_CADFGU010000009.1"/>
</dbReference>
<dbReference type="PATRIC" id="fig|28092.6.peg.4626"/>
<protein>
    <submittedName>
        <fullName evidence="1">Uncharacterized protein</fullName>
    </submittedName>
</protein>
<keyword evidence="2" id="KW-1185">Reference proteome</keyword>
<dbReference type="OrthoDB" id="8523349at2"/>
<evidence type="ECO:0000313" key="1">
    <source>
        <dbReference type="EMBL" id="KKB62010.1"/>
    </source>
</evidence>
<reference evidence="1 2" key="1">
    <citation type="submission" date="2015-03" db="EMBL/GenBank/DDBJ databases">
        <title>Draft Genome Sequence of Burkholderia andropogonis type strain ICMP2807, isolated from Sorghum bicolor.</title>
        <authorList>
            <person name="Lopes-Santos L."/>
            <person name="Castro D.B."/>
            <person name="Ottoboni L.M."/>
            <person name="Park D."/>
            <person name="Weirc B.S."/>
            <person name="Destefano S.A."/>
        </authorList>
    </citation>
    <scope>NUCLEOTIDE SEQUENCE [LARGE SCALE GENOMIC DNA]</scope>
    <source>
        <strain evidence="1 2">ICMP2807</strain>
    </source>
</reference>
<evidence type="ECO:0000313" key="2">
    <source>
        <dbReference type="Proteomes" id="UP000033618"/>
    </source>
</evidence>
<dbReference type="EMBL" id="LAQU01000026">
    <property type="protein sequence ID" value="KKB62010.1"/>
    <property type="molecule type" value="Genomic_DNA"/>
</dbReference>
<gene>
    <name evidence="1" type="ORF">WM40_19730</name>
</gene>
<dbReference type="AlphaFoldDB" id="A0A0F5JWC2"/>
<proteinExistence type="predicted"/>
<comment type="caution">
    <text evidence="1">The sequence shown here is derived from an EMBL/GenBank/DDBJ whole genome shotgun (WGS) entry which is preliminary data.</text>
</comment>
<dbReference type="Proteomes" id="UP000033618">
    <property type="component" value="Unassembled WGS sequence"/>
</dbReference>
<sequence>MQTLTNLLNDTLTCLFSQNAYSDPIVVEATIDSSKSKYRDYLDELPGELFMATTSVLTMHAILQLGSTCKRLGAKMHASFPNLFKALSEIKATRTAPVPVLFFPAILSCIEQVSINRVPATLLRKLLVDVPRNRRSLDSRIPATQRVYVNHIETAVARQKHLIPFPPACRADALYSIDLMVARHLCGAVNAESTRKELSFLLLHTTHAFWPAMLDSVLVDIPADDIPEAIKIFLDRYEGSVEKISNSFAKALASEMFFQRDLLDAFRDSKNKGAIIREILQTRFGVTRDVQWQVIDECIALNLHKNLNSLPGARFDKLCENWRANDTNFVILAEQMTVAKAPHFNFGDRSMRSNSWIN</sequence>
<organism evidence="1 2">
    <name type="scientific">Robbsia andropogonis</name>
    <dbReference type="NCBI Taxonomy" id="28092"/>
    <lineage>
        <taxon>Bacteria</taxon>
        <taxon>Pseudomonadati</taxon>
        <taxon>Pseudomonadota</taxon>
        <taxon>Betaproteobacteria</taxon>
        <taxon>Burkholderiales</taxon>
        <taxon>Burkholderiaceae</taxon>
        <taxon>Robbsia</taxon>
    </lineage>
</organism>
<accession>A0A0F5JWC2</accession>